<reference evidence="10" key="1">
    <citation type="journal article" date="2014" name="Int. J. Syst. Evol. Microbiol.">
        <title>Complete genome sequence of Corynebacterium casei LMG S-19264T (=DSM 44701T), isolated from a smear-ripened cheese.</title>
        <authorList>
            <consortium name="US DOE Joint Genome Institute (JGI-PGF)"/>
            <person name="Walter F."/>
            <person name="Albersmeier A."/>
            <person name="Kalinowski J."/>
            <person name="Ruckert C."/>
        </authorList>
    </citation>
    <scope>NUCLEOTIDE SEQUENCE</scope>
    <source>
        <strain evidence="10">VKM B-1513</strain>
    </source>
</reference>
<comment type="caution">
    <text evidence="10">The sequence shown here is derived from an EMBL/GenBank/DDBJ whole genome shotgun (WGS) entry which is preliminary data.</text>
</comment>
<keyword evidence="4 8" id="KW-0732">Signal</keyword>
<evidence type="ECO:0000313" key="11">
    <source>
        <dbReference type="Proteomes" id="UP001143486"/>
    </source>
</evidence>
<accession>A0A9W6MNB9</accession>
<dbReference type="InterPro" id="IPR046450">
    <property type="entry name" value="PA_dom_sf"/>
</dbReference>
<keyword evidence="5" id="KW-0378">Hydrolase</keyword>
<proteinExistence type="predicted"/>
<evidence type="ECO:0000256" key="7">
    <source>
        <dbReference type="SAM" id="MobiDB-lite"/>
    </source>
</evidence>
<dbReference type="CDD" id="cd05660">
    <property type="entry name" value="M28_like_PA"/>
    <property type="match status" value="1"/>
</dbReference>
<keyword evidence="6" id="KW-0862">Zinc</keyword>
<reference evidence="10" key="2">
    <citation type="submission" date="2023-01" db="EMBL/GenBank/DDBJ databases">
        <authorList>
            <person name="Sun Q."/>
            <person name="Evtushenko L."/>
        </authorList>
    </citation>
    <scope>NUCLEOTIDE SEQUENCE</scope>
    <source>
        <strain evidence="10">VKM B-1513</strain>
    </source>
</reference>
<dbReference type="GO" id="GO:0006508">
    <property type="term" value="P:proteolysis"/>
    <property type="evidence" value="ECO:0007669"/>
    <property type="project" value="UniProtKB-KW"/>
</dbReference>
<feature type="region of interest" description="Disordered" evidence="7">
    <location>
        <begin position="23"/>
        <end position="52"/>
    </location>
</feature>
<evidence type="ECO:0000256" key="2">
    <source>
        <dbReference type="ARBA" id="ARBA00022670"/>
    </source>
</evidence>
<dbReference type="Gene3D" id="3.40.630.10">
    <property type="entry name" value="Zn peptidases"/>
    <property type="match status" value="1"/>
</dbReference>
<dbReference type="Proteomes" id="UP001143486">
    <property type="component" value="Unassembled WGS sequence"/>
</dbReference>
<keyword evidence="1" id="KW-0031">Aminopeptidase</keyword>
<dbReference type="PANTHER" id="PTHR12147">
    <property type="entry name" value="METALLOPEPTIDASE M28 FAMILY MEMBER"/>
    <property type="match status" value="1"/>
</dbReference>
<dbReference type="SUPFAM" id="SSF53187">
    <property type="entry name" value="Zn-dependent exopeptidases"/>
    <property type="match status" value="1"/>
</dbReference>
<dbReference type="RefSeq" id="WP_271186262.1">
    <property type="nucleotide sequence ID" value="NZ_BSFE01000003.1"/>
</dbReference>
<protein>
    <recommendedName>
        <fullName evidence="9">Peptidase M28 domain-containing protein</fullName>
    </recommendedName>
</protein>
<dbReference type="GO" id="GO:0046872">
    <property type="term" value="F:metal ion binding"/>
    <property type="evidence" value="ECO:0007669"/>
    <property type="project" value="UniProtKB-KW"/>
</dbReference>
<dbReference type="PROSITE" id="PS51257">
    <property type="entry name" value="PROKAR_LIPOPROTEIN"/>
    <property type="match status" value="1"/>
</dbReference>
<feature type="domain" description="Peptidase M28" evidence="9">
    <location>
        <begin position="327"/>
        <end position="534"/>
    </location>
</feature>
<dbReference type="Pfam" id="PF04389">
    <property type="entry name" value="Peptidase_M28"/>
    <property type="match status" value="1"/>
</dbReference>
<dbReference type="PANTHER" id="PTHR12147:SF56">
    <property type="entry name" value="AMINOPEPTIDASE YDR415C-RELATED"/>
    <property type="match status" value="1"/>
</dbReference>
<dbReference type="SUPFAM" id="SSF52025">
    <property type="entry name" value="PA domain"/>
    <property type="match status" value="1"/>
</dbReference>
<feature type="chain" id="PRO_5040941822" description="Peptidase M28 domain-containing protein" evidence="8">
    <location>
        <begin position="24"/>
        <end position="575"/>
    </location>
</feature>
<keyword evidence="11" id="KW-1185">Reference proteome</keyword>
<dbReference type="GO" id="GO:0004177">
    <property type="term" value="F:aminopeptidase activity"/>
    <property type="evidence" value="ECO:0007669"/>
    <property type="project" value="UniProtKB-KW"/>
</dbReference>
<keyword evidence="2" id="KW-0645">Protease</keyword>
<evidence type="ECO:0000256" key="8">
    <source>
        <dbReference type="SAM" id="SignalP"/>
    </source>
</evidence>
<dbReference type="InterPro" id="IPR007484">
    <property type="entry name" value="Peptidase_M28"/>
</dbReference>
<evidence type="ECO:0000256" key="3">
    <source>
        <dbReference type="ARBA" id="ARBA00022723"/>
    </source>
</evidence>
<evidence type="ECO:0000256" key="5">
    <source>
        <dbReference type="ARBA" id="ARBA00022801"/>
    </source>
</evidence>
<feature type="signal peptide" evidence="8">
    <location>
        <begin position="1"/>
        <end position="23"/>
    </location>
</feature>
<sequence length="575" mass="61631">MKRLVLSTLASGLLLAACTPADEADTDAAPAPETTTGTTDAGHSAPAEDTGVSSAAIAEADMRRMISTLADDEFEGRAPATPGGIAASQWIADEMARIGLEPGYEGSYFQPVPLLEVTLDESTSSFDIAHNGEPLGLTANEDVVFWTKRATEEVSLDSSDLVFVGYGVVAPEYGWNDYEGVDVEGKTVVMLVNDPGYADPDSGLFNGNAMTYYGRWTYKYEEAARQGAAGVILIHQTAPASYGWNVVSGSWTGAQLDLAREPGEGTFAAVESWVTEDVARQLFDLSGLDFDTLTAAASQADFEAVPMEGLTASATLHNSTRTLDSRNVVGIVPGTTRPDEYVIYTAHWDHIGIRDVAEGEDGIYNGAVDNATGTAAILEIGEAFMANPPERSVMILAVTAEESGLLGSAYYGENPIVPFSQTVGGINIDAMLPTGRSRDIIVVGHGASELENVLESVASEQDRYIVPDPNPEAGYFYRSDHISLAKHGVPMLYADGGEDLREGGTEAGQAAGEDYRANRYHGPADEYSADWPMDGMIENVELFYEVGSRLANSDDWPNWYEGNEFRALRDEQRGE</sequence>
<feature type="compositionally biased region" description="Low complexity" evidence="7">
    <location>
        <begin position="23"/>
        <end position="42"/>
    </location>
</feature>
<name>A0A9W6MNB9_9PROT</name>
<dbReference type="AlphaFoldDB" id="A0A9W6MNB9"/>
<dbReference type="FunFam" id="3.40.630.10:FF:000088">
    <property type="entry name" value="Peptidase M20"/>
    <property type="match status" value="1"/>
</dbReference>
<dbReference type="Gene3D" id="3.50.30.30">
    <property type="match status" value="1"/>
</dbReference>
<evidence type="ECO:0000256" key="6">
    <source>
        <dbReference type="ARBA" id="ARBA00022833"/>
    </source>
</evidence>
<dbReference type="GO" id="GO:0008235">
    <property type="term" value="F:metalloexopeptidase activity"/>
    <property type="evidence" value="ECO:0007669"/>
    <property type="project" value="InterPro"/>
</dbReference>
<evidence type="ECO:0000259" key="9">
    <source>
        <dbReference type="Pfam" id="PF04389"/>
    </source>
</evidence>
<dbReference type="InterPro" id="IPR045175">
    <property type="entry name" value="M28_fam"/>
</dbReference>
<gene>
    <name evidence="10" type="ORF">GCM10017621_14060</name>
</gene>
<dbReference type="EMBL" id="BSFE01000003">
    <property type="protein sequence ID" value="GLK51898.1"/>
    <property type="molecule type" value="Genomic_DNA"/>
</dbReference>
<evidence type="ECO:0000313" key="10">
    <source>
        <dbReference type="EMBL" id="GLK51898.1"/>
    </source>
</evidence>
<evidence type="ECO:0000256" key="4">
    <source>
        <dbReference type="ARBA" id="ARBA00022729"/>
    </source>
</evidence>
<evidence type="ECO:0000256" key="1">
    <source>
        <dbReference type="ARBA" id="ARBA00022438"/>
    </source>
</evidence>
<dbReference type="CDD" id="cd04821">
    <property type="entry name" value="PA_M28_1_2"/>
    <property type="match status" value="1"/>
</dbReference>
<organism evidence="10 11">
    <name type="scientific">Maricaulis virginensis</name>
    <dbReference type="NCBI Taxonomy" id="144022"/>
    <lineage>
        <taxon>Bacteria</taxon>
        <taxon>Pseudomonadati</taxon>
        <taxon>Pseudomonadota</taxon>
        <taxon>Alphaproteobacteria</taxon>
        <taxon>Maricaulales</taxon>
        <taxon>Maricaulaceae</taxon>
        <taxon>Maricaulis</taxon>
    </lineage>
</organism>
<keyword evidence="3" id="KW-0479">Metal-binding</keyword>